<proteinExistence type="predicted"/>
<evidence type="ECO:0000313" key="3">
    <source>
        <dbReference type="Proteomes" id="UP000503399"/>
    </source>
</evidence>
<gene>
    <name evidence="2" type="ORF">R50_1934</name>
</gene>
<name>A0A6F8ZIC6_9FIRM</name>
<keyword evidence="3" id="KW-1185">Reference proteome</keyword>
<evidence type="ECO:0000256" key="1">
    <source>
        <dbReference type="SAM" id="Phobius"/>
    </source>
</evidence>
<keyword evidence="1" id="KW-0812">Transmembrane</keyword>
<evidence type="ECO:0000313" key="2">
    <source>
        <dbReference type="EMBL" id="CAB1129431.1"/>
    </source>
</evidence>
<dbReference type="AlphaFoldDB" id="A0A6F8ZIC6"/>
<feature type="transmembrane region" description="Helical" evidence="1">
    <location>
        <begin position="22"/>
        <end position="43"/>
    </location>
</feature>
<accession>A0A6F8ZIC6</accession>
<keyword evidence="1" id="KW-0472">Membrane</keyword>
<dbReference type="EMBL" id="LR778114">
    <property type="protein sequence ID" value="CAB1129431.1"/>
    <property type="molecule type" value="Genomic_DNA"/>
</dbReference>
<reference evidence="2 3" key="1">
    <citation type="submission" date="2020-02" db="EMBL/GenBank/DDBJ databases">
        <authorList>
            <person name="Hogendoorn C."/>
        </authorList>
    </citation>
    <scope>NUCLEOTIDE SEQUENCE [LARGE SCALE GENOMIC DNA]</scope>
    <source>
        <strain evidence="2">R501</strain>
    </source>
</reference>
<dbReference type="Proteomes" id="UP000503399">
    <property type="component" value="Chromosome"/>
</dbReference>
<protein>
    <submittedName>
        <fullName evidence="2">Uncharacterized protein</fullName>
    </submittedName>
</protein>
<keyword evidence="1" id="KW-1133">Transmembrane helix</keyword>
<dbReference type="KEGG" id="hfv:R50_1934"/>
<organism evidence="2 3">
    <name type="scientific">Candidatus Hydrogenisulfobacillus filiaventi</name>
    <dbReference type="NCBI Taxonomy" id="2707344"/>
    <lineage>
        <taxon>Bacteria</taxon>
        <taxon>Bacillati</taxon>
        <taxon>Bacillota</taxon>
        <taxon>Clostridia</taxon>
        <taxon>Eubacteriales</taxon>
        <taxon>Clostridiales Family XVII. Incertae Sedis</taxon>
        <taxon>Candidatus Hydrogenisulfobacillus</taxon>
    </lineage>
</organism>
<sequence>MTRPRGTRWRPKGGLVDDPADLWGSVGLWTVLGLALLGLWLTLDTVSRAAAAARTAAIGMSTYGCWTPQVTTAVQRTLGPVVGGWSAVRIQASPTSAPGLVGTAGRPTPVTVTLTVPLPLSVAGWRLAVLPVTVTERGVTAHEVGQAVPDCVAP</sequence>